<feature type="compositionally biased region" description="Low complexity" evidence="1">
    <location>
        <begin position="258"/>
        <end position="268"/>
    </location>
</feature>
<accession>A0A0G2G0E1</accession>
<feature type="compositionally biased region" description="Polar residues" evidence="1">
    <location>
        <begin position="274"/>
        <end position="285"/>
    </location>
</feature>
<dbReference type="Pfam" id="PF12090">
    <property type="entry name" value="Spt20_SEP"/>
    <property type="match status" value="1"/>
</dbReference>
<dbReference type="EMBL" id="LCWF01000146">
    <property type="protein sequence ID" value="KKY17418.1"/>
    <property type="molecule type" value="Genomic_DNA"/>
</dbReference>
<feature type="compositionally biased region" description="Polar residues" evidence="1">
    <location>
        <begin position="647"/>
        <end position="659"/>
    </location>
</feature>
<feature type="region of interest" description="Disordered" evidence="1">
    <location>
        <begin position="533"/>
        <end position="574"/>
    </location>
</feature>
<feature type="compositionally biased region" description="Polar residues" evidence="1">
    <location>
        <begin position="681"/>
        <end position="703"/>
    </location>
</feature>
<sequence length="986" mass="111059">MKGLFRNRIDDRRVTPRAQLLPYKLAHFQYHLIRLLLVLGELQKGHLSILYLFKVILPFNLLAHDERSHRCRACSVLEYSLKSKARRGQPAFCRSRLILLSQATVIPINIERDGVHRRPQAGAKSGQIETTYSTSHHPYIENLESYIFPIHGVQAPSRPERTASNTNIDVHFKWIIKEEYILKKFKGHPPSLIVHLHQTYFRFDQQDGSFGYQSEMRFFIEHLQKRTVPHDILEELKQSDVQFYDGWLIVRVVDHKSSATNTDSSSSSPKDEQTPCSIHNYTPYITPSPWAPYPSKDQPKTSPKQRSTSTKQEPESSSNQAVESGKGKLKQTDGKGAASEPKVYHVALRPTALSQHLDIVIDSMTPDLKALNKKQPPNANRTTGSSTGAPPTPLSAVPPTPTLDRGHPAKRQKMKVEPKDLMDYEARIVNSTAPPLWLETVDCMEEADHLLDIIRDPFHNEDPPSPKGRKRTIAELAADEAIAKEEERFMLVMDERLAPDGSGAAATDGQSGIPLFQPRFEKFNALETIKAQHKENKRLEHEKKVQADHQRRIEQAQAEEQKRQEQSIREKENRNRQMMIRAAELRAQQSAQQQHGVQPANGVMSAIQHQQQMMQVSQAQRSSPVVRTMSPHVASPIVPNMSQPVQSVPMNVTSSNQGGSPPRPGSAVQHGHPGVQMARHASQQGRSQQGTPQMAQGTPSMRQATPVMRAQTPSQRINVSSPHVNMMAATPQMAQTGMMATQQMAAAQMSAQQAMAQQRQQQMIQQQQQQMQAQGHQLSNADMTHLQTQQHARQQQFLAQQQMMQAAAQGQHGSPVPNGNPNQQQYNAQLAQMMRQQMAHTQGHGQGSPQQAGMQIAGSQQQQQQQQQQQRPPSQGGPNNIMHQRFQQHRHNLLRQTAQQQYGGQPNLIPQHQIDVINQQASQLAKRDVQMMLQQRQKAQAQMAMQGIQQGQGQNSQQQMMINQQMQAQLMAMQAQQRNQQMGNQG</sequence>
<organism evidence="3 4">
    <name type="scientific">Phaeomoniella chlamydospora</name>
    <name type="common">Phaeoacremonium chlamydosporum</name>
    <dbReference type="NCBI Taxonomy" id="158046"/>
    <lineage>
        <taxon>Eukaryota</taxon>
        <taxon>Fungi</taxon>
        <taxon>Dikarya</taxon>
        <taxon>Ascomycota</taxon>
        <taxon>Pezizomycotina</taxon>
        <taxon>Eurotiomycetes</taxon>
        <taxon>Chaetothyriomycetidae</taxon>
        <taxon>Phaeomoniellales</taxon>
        <taxon>Phaeomoniellaceae</taxon>
        <taxon>Phaeomoniella</taxon>
    </lineage>
</organism>
<feature type="compositionally biased region" description="Polar residues" evidence="1">
    <location>
        <begin position="300"/>
        <end position="322"/>
    </location>
</feature>
<protein>
    <submittedName>
        <fullName evidence="3">Putative transcription factor spt20</fullName>
    </submittedName>
</protein>
<comment type="caution">
    <text evidence="3">The sequence shown here is derived from an EMBL/GenBank/DDBJ whole genome shotgun (WGS) entry which is preliminary data.</text>
</comment>
<feature type="region of interest" description="Disordered" evidence="1">
    <location>
        <begin position="369"/>
        <end position="414"/>
    </location>
</feature>
<dbReference type="OrthoDB" id="1932706at2759"/>
<feature type="region of interest" description="Disordered" evidence="1">
    <location>
        <begin position="647"/>
        <end position="720"/>
    </location>
</feature>
<dbReference type="InterPro" id="IPR046468">
    <property type="entry name" value="Spt20-like_SEP"/>
</dbReference>
<gene>
    <name evidence="3" type="ORF">UCRPC4_g05560</name>
</gene>
<evidence type="ECO:0000313" key="3">
    <source>
        <dbReference type="EMBL" id="KKY17418.1"/>
    </source>
</evidence>
<feature type="region of interest" description="Disordered" evidence="1">
    <location>
        <begin position="786"/>
        <end position="881"/>
    </location>
</feature>
<feature type="region of interest" description="Disordered" evidence="1">
    <location>
        <begin position="258"/>
        <end position="338"/>
    </location>
</feature>
<feature type="compositionally biased region" description="Low complexity" evidence="1">
    <location>
        <begin position="850"/>
        <end position="877"/>
    </location>
</feature>
<dbReference type="Proteomes" id="UP000053317">
    <property type="component" value="Unassembled WGS sequence"/>
</dbReference>
<evidence type="ECO:0000313" key="4">
    <source>
        <dbReference type="Proteomes" id="UP000053317"/>
    </source>
</evidence>
<evidence type="ECO:0000259" key="2">
    <source>
        <dbReference type="Pfam" id="PF12090"/>
    </source>
</evidence>
<proteinExistence type="predicted"/>
<dbReference type="AlphaFoldDB" id="A0A0G2G0E1"/>
<evidence type="ECO:0000256" key="1">
    <source>
        <dbReference type="SAM" id="MobiDB-lite"/>
    </source>
</evidence>
<keyword evidence="4" id="KW-1185">Reference proteome</keyword>
<feature type="compositionally biased region" description="Low complexity" evidence="1">
    <location>
        <begin position="828"/>
        <end position="839"/>
    </location>
</feature>
<feature type="compositionally biased region" description="Polar residues" evidence="1">
    <location>
        <begin position="711"/>
        <end position="720"/>
    </location>
</feature>
<feature type="compositionally biased region" description="Pro residues" evidence="1">
    <location>
        <begin position="390"/>
        <end position="401"/>
    </location>
</feature>
<reference evidence="3 4" key="2">
    <citation type="submission" date="2015-05" db="EMBL/GenBank/DDBJ databases">
        <authorList>
            <person name="Morales-Cruz A."/>
            <person name="Amrine K.C."/>
            <person name="Cantu D."/>
        </authorList>
    </citation>
    <scope>NUCLEOTIDE SEQUENCE [LARGE SCALE GENOMIC DNA]</scope>
    <source>
        <strain evidence="3">UCRPC4</strain>
    </source>
</reference>
<feature type="domain" description="Spt20-like SEP" evidence="2">
    <location>
        <begin position="187"/>
        <end position="451"/>
    </location>
</feature>
<reference evidence="3 4" key="1">
    <citation type="submission" date="2015-05" db="EMBL/GenBank/DDBJ databases">
        <title>Distinctive expansion of gene families associated with plant cell wall degradation and secondary metabolism in the genomes of grapevine trunk pathogens.</title>
        <authorList>
            <person name="Lawrence D.P."/>
            <person name="Travadon R."/>
            <person name="Rolshausen P.E."/>
            <person name="Baumgartner K."/>
        </authorList>
    </citation>
    <scope>NUCLEOTIDE SEQUENCE [LARGE SCALE GENOMIC DNA]</scope>
    <source>
        <strain evidence="3">UCRPC4</strain>
    </source>
</reference>
<name>A0A0G2G0E1_PHACM</name>
<feature type="compositionally biased region" description="Polar residues" evidence="1">
    <location>
        <begin position="817"/>
        <end position="827"/>
    </location>
</feature>
<feature type="compositionally biased region" description="Low complexity" evidence="1">
    <location>
        <begin position="787"/>
        <end position="811"/>
    </location>
</feature>